<evidence type="ECO:0000313" key="2">
    <source>
        <dbReference type="EMBL" id="MXO63101.1"/>
    </source>
</evidence>
<dbReference type="PANTHER" id="PTHR22916">
    <property type="entry name" value="GLYCOSYLTRANSFERASE"/>
    <property type="match status" value="1"/>
</dbReference>
<dbReference type="EMBL" id="WTYN01000001">
    <property type="protein sequence ID" value="MXO63101.1"/>
    <property type="molecule type" value="Genomic_DNA"/>
</dbReference>
<evidence type="ECO:0000259" key="1">
    <source>
        <dbReference type="Pfam" id="PF00535"/>
    </source>
</evidence>
<dbReference type="Pfam" id="PF00535">
    <property type="entry name" value="Glycos_transf_2"/>
    <property type="match status" value="1"/>
</dbReference>
<keyword evidence="3" id="KW-1185">Reference proteome</keyword>
<dbReference type="PANTHER" id="PTHR22916:SF3">
    <property type="entry name" value="UDP-GLCNAC:BETAGAL BETA-1,3-N-ACETYLGLUCOSAMINYLTRANSFERASE-LIKE PROTEIN 1"/>
    <property type="match status" value="1"/>
</dbReference>
<dbReference type="InterPro" id="IPR001173">
    <property type="entry name" value="Glyco_trans_2-like"/>
</dbReference>
<proteinExistence type="predicted"/>
<sequence length="250" mass="28194">MEQRVSLITPAYKAANVIEQTIRSVQAQSYQNWEMLIAEDCGPDNTREIVSALSRSDSRIRLIEASHNGGPAAARNLALGQASGRWIAFLDSDDLWLPEKLERQIAFQLETKAALTFTGYRRISADAARTGAYVTVPDAIDYRGLLKNTAILTSSVMVDRRQTGPIHMQRCYYDDFVCWLNILREGGAARGLDEDLVRYRVLDASVSRDKGNSARQVWKTYREIEGFGTVASAWFFAHYAARAALKYRRF</sequence>
<name>A0A844YG18_9SPHN</name>
<keyword evidence="2" id="KW-0808">Transferase</keyword>
<dbReference type="AlphaFoldDB" id="A0A844YG18"/>
<comment type="caution">
    <text evidence="2">The sequence shown here is derived from an EMBL/GenBank/DDBJ whole genome shotgun (WGS) entry which is preliminary data.</text>
</comment>
<gene>
    <name evidence="2" type="ORF">GRI48_08765</name>
</gene>
<evidence type="ECO:0000313" key="3">
    <source>
        <dbReference type="Proteomes" id="UP000445582"/>
    </source>
</evidence>
<organism evidence="2 3">
    <name type="scientific">Qipengyuania oceanensis</name>
    <dbReference type="NCBI Taxonomy" id="1463597"/>
    <lineage>
        <taxon>Bacteria</taxon>
        <taxon>Pseudomonadati</taxon>
        <taxon>Pseudomonadota</taxon>
        <taxon>Alphaproteobacteria</taxon>
        <taxon>Sphingomonadales</taxon>
        <taxon>Erythrobacteraceae</taxon>
        <taxon>Qipengyuania</taxon>
    </lineage>
</organism>
<feature type="domain" description="Glycosyltransferase 2-like" evidence="1">
    <location>
        <begin position="6"/>
        <end position="128"/>
    </location>
</feature>
<dbReference type="InterPro" id="IPR029044">
    <property type="entry name" value="Nucleotide-diphossugar_trans"/>
</dbReference>
<dbReference type="GO" id="GO:0016758">
    <property type="term" value="F:hexosyltransferase activity"/>
    <property type="evidence" value="ECO:0007669"/>
    <property type="project" value="UniProtKB-ARBA"/>
</dbReference>
<dbReference type="CDD" id="cd00761">
    <property type="entry name" value="Glyco_tranf_GTA_type"/>
    <property type="match status" value="1"/>
</dbReference>
<dbReference type="Gene3D" id="3.90.550.10">
    <property type="entry name" value="Spore Coat Polysaccharide Biosynthesis Protein SpsA, Chain A"/>
    <property type="match status" value="1"/>
</dbReference>
<dbReference type="Proteomes" id="UP000445582">
    <property type="component" value="Unassembled WGS sequence"/>
</dbReference>
<dbReference type="SUPFAM" id="SSF53448">
    <property type="entry name" value="Nucleotide-diphospho-sugar transferases"/>
    <property type="match status" value="1"/>
</dbReference>
<dbReference type="OrthoDB" id="9813349at2"/>
<accession>A0A844YG18</accession>
<protein>
    <submittedName>
        <fullName evidence="2">Glycosyltransferase</fullName>
    </submittedName>
</protein>
<reference evidence="2 3" key="1">
    <citation type="submission" date="2019-12" db="EMBL/GenBank/DDBJ databases">
        <title>Genomic-based taxomic classification of the family Erythrobacteraceae.</title>
        <authorList>
            <person name="Xu L."/>
        </authorList>
    </citation>
    <scope>NUCLEOTIDE SEQUENCE [LARGE SCALE GENOMIC DNA]</scope>
    <source>
        <strain evidence="2 3">MCCC 1A09965</strain>
    </source>
</reference>
<dbReference type="RefSeq" id="WP_160674171.1">
    <property type="nucleotide sequence ID" value="NZ_WTYN01000001.1"/>
</dbReference>